<evidence type="ECO:0000313" key="3">
    <source>
        <dbReference type="EMBL" id="TDP37781.1"/>
    </source>
</evidence>
<proteinExistence type="predicted"/>
<dbReference type="AlphaFoldDB" id="A0A4R6PIC6"/>
<dbReference type="Proteomes" id="UP000295087">
    <property type="component" value="Unassembled WGS sequence"/>
</dbReference>
<dbReference type="InterPro" id="IPR042070">
    <property type="entry name" value="PucR_C-HTH_sf"/>
</dbReference>
<dbReference type="InterPro" id="IPR051448">
    <property type="entry name" value="CdaR-like_regulators"/>
</dbReference>
<dbReference type="PANTHER" id="PTHR33744">
    <property type="entry name" value="CARBOHYDRATE DIACID REGULATOR"/>
    <property type="match status" value="1"/>
</dbReference>
<dbReference type="Pfam" id="PF13556">
    <property type="entry name" value="HTH_30"/>
    <property type="match status" value="1"/>
</dbReference>
<evidence type="ECO:0000256" key="1">
    <source>
        <dbReference type="SAM" id="MobiDB-lite"/>
    </source>
</evidence>
<organism evidence="3 4">
    <name type="scientific">Nocardia ignorata</name>
    <dbReference type="NCBI Taxonomy" id="145285"/>
    <lineage>
        <taxon>Bacteria</taxon>
        <taxon>Bacillati</taxon>
        <taxon>Actinomycetota</taxon>
        <taxon>Actinomycetes</taxon>
        <taxon>Mycobacteriales</taxon>
        <taxon>Nocardiaceae</taxon>
        <taxon>Nocardia</taxon>
    </lineage>
</organism>
<dbReference type="Gene3D" id="1.10.10.2840">
    <property type="entry name" value="PucR C-terminal helix-turn-helix domain"/>
    <property type="match status" value="1"/>
</dbReference>
<sequence length="408" mass="44028">MTRARLRLAERRPLPGRTPGKLQRAGVEERRMGVHEVNQTITRMVDSAVTTHSASGEVREQLLVLASRSFASASKLSDDGEAVAGLERAVTTCVRLGVDLDTTLSIVIGAIELVVDAAPATSPLTAGSGQILRTVRVATGIVARVYGQAGHPTHDSVEAAQEVAAALLRGDSSKVLGQCNQIAVAAAYAIIAVHLPARRGRPHDAPRSLAEPIVARLYSELRRRFGPSALALLGAAGATVLVPDTAFGEFTALTGFVEALRTAEGNIPTGVMMCAPTADVPTVAEQVHAALDVVTRLGMTERLHRFSDIAVEYQLTRPGPGRDALSTLLDPLEDYPDLIETLRTYVETGLDRRRTARRLHLHPNSVDYRLKRIFRLTGFDTTDPTGLWNLRSALVIRDHHTEYTAMRA</sequence>
<comment type="caution">
    <text evidence="3">The sequence shown here is derived from an EMBL/GenBank/DDBJ whole genome shotgun (WGS) entry which is preliminary data.</text>
</comment>
<dbReference type="EMBL" id="SNXK01000004">
    <property type="protein sequence ID" value="TDP37781.1"/>
    <property type="molecule type" value="Genomic_DNA"/>
</dbReference>
<dbReference type="PANTHER" id="PTHR33744:SF7">
    <property type="entry name" value="PUCR FAMILY TRANSCRIPTIONAL REGULATOR"/>
    <property type="match status" value="1"/>
</dbReference>
<feature type="domain" description="PucR C-terminal helix-turn-helix" evidence="2">
    <location>
        <begin position="338"/>
        <end position="395"/>
    </location>
</feature>
<feature type="region of interest" description="Disordered" evidence="1">
    <location>
        <begin position="1"/>
        <end position="28"/>
    </location>
</feature>
<name>A0A4R6PIC6_NOCIG</name>
<accession>A0A4R6PIC6</accession>
<evidence type="ECO:0000259" key="2">
    <source>
        <dbReference type="Pfam" id="PF13556"/>
    </source>
</evidence>
<reference evidence="3 4" key="1">
    <citation type="submission" date="2019-03" db="EMBL/GenBank/DDBJ databases">
        <title>Genomic Encyclopedia of Type Strains, Phase IV (KMG-IV): sequencing the most valuable type-strain genomes for metagenomic binning, comparative biology and taxonomic classification.</title>
        <authorList>
            <person name="Goeker M."/>
        </authorList>
    </citation>
    <scope>NUCLEOTIDE SEQUENCE [LARGE SCALE GENOMIC DNA]</scope>
    <source>
        <strain evidence="3 4">DSM 44496</strain>
    </source>
</reference>
<gene>
    <name evidence="3" type="ORF">DFR75_104131</name>
</gene>
<dbReference type="InterPro" id="IPR025736">
    <property type="entry name" value="PucR_C-HTH_dom"/>
</dbReference>
<evidence type="ECO:0000313" key="4">
    <source>
        <dbReference type="Proteomes" id="UP000295087"/>
    </source>
</evidence>
<protein>
    <submittedName>
        <fullName evidence="3">PucR-like helix-turn-helix protein</fullName>
    </submittedName>
</protein>
<keyword evidence="4" id="KW-1185">Reference proteome</keyword>